<dbReference type="GeneID" id="94353298"/>
<protein>
    <submittedName>
        <fullName evidence="1">Uncharacterized protein</fullName>
    </submittedName>
</protein>
<dbReference type="AlphaFoldDB" id="A0A976FFG4"/>
<organism evidence="1 2">
    <name type="scientific">Bremia lactucae</name>
    <name type="common">Lettuce downy mildew</name>
    <dbReference type="NCBI Taxonomy" id="4779"/>
    <lineage>
        <taxon>Eukaryota</taxon>
        <taxon>Sar</taxon>
        <taxon>Stramenopiles</taxon>
        <taxon>Oomycota</taxon>
        <taxon>Peronosporomycetes</taxon>
        <taxon>Peronosporales</taxon>
        <taxon>Peronosporaceae</taxon>
        <taxon>Bremia</taxon>
    </lineage>
</organism>
<comment type="caution">
    <text evidence="1">The sequence shown here is derived from an EMBL/GenBank/DDBJ whole genome shotgun (WGS) entry which is preliminary data.</text>
</comment>
<proteinExistence type="predicted"/>
<dbReference type="RefSeq" id="XP_067815160.1">
    <property type="nucleotide sequence ID" value="XM_067967627.1"/>
</dbReference>
<dbReference type="Proteomes" id="UP000294530">
    <property type="component" value="Unassembled WGS sequence"/>
</dbReference>
<name>A0A976FFG4_BRELC</name>
<keyword evidence="2" id="KW-1185">Reference proteome</keyword>
<gene>
    <name evidence="1" type="ORF">CCR75_009588</name>
</gene>
<evidence type="ECO:0000313" key="2">
    <source>
        <dbReference type="Proteomes" id="UP000294530"/>
    </source>
</evidence>
<dbReference type="KEGG" id="blac:94353298"/>
<evidence type="ECO:0000313" key="1">
    <source>
        <dbReference type="EMBL" id="TDH65661.1"/>
    </source>
</evidence>
<sequence>MSKLALHLKKAIPGQKIGYPSRAVKHLGTNFYGGFKTDLLIKADASRSAPLNRAIALRTLDVARNSDNKNKTLRLVEVSRRHLSEPELARCVFEEIVRKVLRDGPIFRSAILYTSSKK</sequence>
<reference evidence="1 2" key="1">
    <citation type="journal article" date="2021" name="Genome Biol.">
        <title>AFLAP: assembly-free linkage analysis pipeline using k-mers from genome sequencing data.</title>
        <authorList>
            <person name="Fletcher K."/>
            <person name="Zhang L."/>
            <person name="Gil J."/>
            <person name="Han R."/>
            <person name="Cavanaugh K."/>
            <person name="Michelmore R."/>
        </authorList>
    </citation>
    <scope>NUCLEOTIDE SEQUENCE [LARGE SCALE GENOMIC DNA]</scope>
    <source>
        <strain evidence="1 2">SF5</strain>
    </source>
</reference>
<accession>A0A976FFG4</accession>
<dbReference type="EMBL" id="SHOA02000002">
    <property type="protein sequence ID" value="TDH65661.1"/>
    <property type="molecule type" value="Genomic_DNA"/>
</dbReference>